<reference evidence="2 3" key="1">
    <citation type="submission" date="2018-11" db="EMBL/GenBank/DDBJ databases">
        <title>Draft genome of Simplicispira Flexivirga sp. BO-16.</title>
        <authorList>
            <person name="Im W.T."/>
        </authorList>
    </citation>
    <scope>NUCLEOTIDE SEQUENCE [LARGE SCALE GENOMIC DNA]</scope>
    <source>
        <strain evidence="2 3">BO-16</strain>
    </source>
</reference>
<keyword evidence="3" id="KW-1185">Reference proteome</keyword>
<name>A0A3M9LXX8_9MICO</name>
<protein>
    <submittedName>
        <fullName evidence="2">Uncharacterized protein</fullName>
    </submittedName>
</protein>
<dbReference type="NCBIfam" id="NF041681">
    <property type="entry name" value="HGxxPAAW"/>
    <property type="match status" value="1"/>
</dbReference>
<dbReference type="Pfam" id="PF20447">
    <property type="entry name" value="DUF6704"/>
    <property type="match status" value="1"/>
</dbReference>
<organism evidence="2 3">
    <name type="scientific">Flexivirga caeni</name>
    <dbReference type="NCBI Taxonomy" id="2294115"/>
    <lineage>
        <taxon>Bacteria</taxon>
        <taxon>Bacillati</taxon>
        <taxon>Actinomycetota</taxon>
        <taxon>Actinomycetes</taxon>
        <taxon>Micrococcales</taxon>
        <taxon>Dermacoccaceae</taxon>
        <taxon>Flexivirga</taxon>
    </lineage>
</organism>
<gene>
    <name evidence="2" type="ORF">EFY87_18290</name>
</gene>
<evidence type="ECO:0000256" key="1">
    <source>
        <dbReference type="SAM" id="Phobius"/>
    </source>
</evidence>
<dbReference type="Proteomes" id="UP000271678">
    <property type="component" value="Unassembled WGS sequence"/>
</dbReference>
<feature type="transmembrane region" description="Helical" evidence="1">
    <location>
        <begin position="16"/>
        <end position="37"/>
    </location>
</feature>
<dbReference type="AlphaFoldDB" id="A0A3M9LXX8"/>
<keyword evidence="1" id="KW-0812">Transmembrane</keyword>
<comment type="caution">
    <text evidence="2">The sequence shown here is derived from an EMBL/GenBank/DDBJ whole genome shotgun (WGS) entry which is preliminary data.</text>
</comment>
<dbReference type="InterPro" id="IPR046550">
    <property type="entry name" value="DUF6704"/>
</dbReference>
<evidence type="ECO:0000313" key="3">
    <source>
        <dbReference type="Proteomes" id="UP000271678"/>
    </source>
</evidence>
<dbReference type="RefSeq" id="WP_123272920.1">
    <property type="nucleotide sequence ID" value="NZ_RJJQ01000024.1"/>
</dbReference>
<sequence>MAEEFHEVHEDHGHSVAAWTTVVFLLVAALCVGVGVAWGLHPFYYLGGALAVVGVIAGKVLYKMGFGNHHVLSAPPLTAEEQAKLDAQQAS</sequence>
<accession>A0A3M9LXX8</accession>
<feature type="transmembrane region" description="Helical" evidence="1">
    <location>
        <begin position="43"/>
        <end position="62"/>
    </location>
</feature>
<keyword evidence="1" id="KW-0472">Membrane</keyword>
<proteinExistence type="predicted"/>
<dbReference type="EMBL" id="RJJQ01000024">
    <property type="protein sequence ID" value="RNI18149.1"/>
    <property type="molecule type" value="Genomic_DNA"/>
</dbReference>
<keyword evidence="1" id="KW-1133">Transmembrane helix</keyword>
<evidence type="ECO:0000313" key="2">
    <source>
        <dbReference type="EMBL" id="RNI18149.1"/>
    </source>
</evidence>